<feature type="transmembrane region" description="Helical" evidence="10">
    <location>
        <begin position="69"/>
        <end position="92"/>
    </location>
</feature>
<accession>A0A495JRR4</accession>
<proteinExistence type="predicted"/>
<keyword evidence="12" id="KW-1185">Reference proteome</keyword>
<feature type="transmembrane region" description="Helical" evidence="10">
    <location>
        <begin position="201"/>
        <end position="220"/>
    </location>
</feature>
<evidence type="ECO:0000256" key="6">
    <source>
        <dbReference type="ARBA" id="ARBA00022989"/>
    </source>
</evidence>
<name>A0A495JRR4_9ACTN</name>
<evidence type="ECO:0000256" key="3">
    <source>
        <dbReference type="ARBA" id="ARBA00022475"/>
    </source>
</evidence>
<evidence type="ECO:0000256" key="9">
    <source>
        <dbReference type="SAM" id="MobiDB-lite"/>
    </source>
</evidence>
<evidence type="ECO:0000256" key="8">
    <source>
        <dbReference type="ARBA" id="ARBA00039381"/>
    </source>
</evidence>
<comment type="subcellular location">
    <subcellularLocation>
        <location evidence="1">Cell membrane</location>
        <topology evidence="1">Multi-pass membrane protein</topology>
    </subcellularLocation>
</comment>
<dbReference type="AlphaFoldDB" id="A0A495JRR4"/>
<evidence type="ECO:0000313" key="12">
    <source>
        <dbReference type="Proteomes" id="UP000277671"/>
    </source>
</evidence>
<evidence type="ECO:0000256" key="10">
    <source>
        <dbReference type="SAM" id="Phobius"/>
    </source>
</evidence>
<feature type="compositionally biased region" description="Pro residues" evidence="9">
    <location>
        <begin position="11"/>
        <end position="23"/>
    </location>
</feature>
<evidence type="ECO:0000256" key="5">
    <source>
        <dbReference type="ARBA" id="ARBA00022692"/>
    </source>
</evidence>
<keyword evidence="5 10" id="KW-0812">Transmembrane</keyword>
<reference evidence="11 12" key="1">
    <citation type="submission" date="2018-10" db="EMBL/GenBank/DDBJ databases">
        <title>Sequencing the genomes of 1000 actinobacteria strains.</title>
        <authorList>
            <person name="Klenk H.-P."/>
        </authorList>
    </citation>
    <scope>NUCLEOTIDE SEQUENCE [LARGE SCALE GENOMIC DNA]</scope>
    <source>
        <strain evidence="11 12">DSM 45175</strain>
    </source>
</reference>
<feature type="transmembrane region" description="Helical" evidence="10">
    <location>
        <begin position="143"/>
        <end position="162"/>
    </location>
</feature>
<dbReference type="EMBL" id="RBKT01000001">
    <property type="protein sequence ID" value="RKR91198.1"/>
    <property type="molecule type" value="Genomic_DNA"/>
</dbReference>
<dbReference type="OrthoDB" id="3676653at2"/>
<dbReference type="Proteomes" id="UP000277671">
    <property type="component" value="Unassembled WGS sequence"/>
</dbReference>
<organism evidence="11 12">
    <name type="scientific">Micromonospora pisi</name>
    <dbReference type="NCBI Taxonomy" id="589240"/>
    <lineage>
        <taxon>Bacteria</taxon>
        <taxon>Bacillati</taxon>
        <taxon>Actinomycetota</taxon>
        <taxon>Actinomycetes</taxon>
        <taxon>Micromonosporales</taxon>
        <taxon>Micromonosporaceae</taxon>
        <taxon>Micromonospora</taxon>
    </lineage>
</organism>
<evidence type="ECO:0000256" key="1">
    <source>
        <dbReference type="ARBA" id="ARBA00004651"/>
    </source>
</evidence>
<feature type="transmembrane region" description="Helical" evidence="10">
    <location>
        <begin position="285"/>
        <end position="309"/>
    </location>
</feature>
<feature type="transmembrane region" description="Helical" evidence="10">
    <location>
        <begin position="112"/>
        <end position="136"/>
    </location>
</feature>
<evidence type="ECO:0000256" key="4">
    <source>
        <dbReference type="ARBA" id="ARBA00022519"/>
    </source>
</evidence>
<dbReference type="PANTHER" id="PTHR32196">
    <property type="entry name" value="ABC TRANSPORTER PERMEASE PROTEIN YPHD-RELATED-RELATED"/>
    <property type="match status" value="1"/>
</dbReference>
<evidence type="ECO:0000256" key="7">
    <source>
        <dbReference type="ARBA" id="ARBA00023136"/>
    </source>
</evidence>
<dbReference type="RefSeq" id="WP_121159336.1">
    <property type="nucleotide sequence ID" value="NZ_RBKT01000001.1"/>
</dbReference>
<dbReference type="PANTHER" id="PTHR32196:SF71">
    <property type="entry name" value="AUTOINDUCER 2 IMPORT SYSTEM PERMEASE PROTEIN LSRD"/>
    <property type="match status" value="1"/>
</dbReference>
<sequence>MSDQTTTVTPEAPPAAEPPAPRKPPGIPLWANPRLGLVVLLIGLVVLFSTLRPAFLNTALTLVPLQADISVYAVVGLAQLMVLSLGHMNMAVGRMAAMSAFAMGLAYDRLDVPLPVGLVIGLAVGTLLGALAGLIISRTGVNSFVVTLALDFAMIGLITILYTRFTDGVAFSGQPTSMTALRNDTFADYCIGNVCGPNVPLVVPFALVAALAVGLLFRYARLGREILMTGDNARAAELSGIPTGTRVVQAHALSGLLAGLAGFLLAANNGAFSASIGEQFLLPSFLGPVLGGTLLAGGAVSILGTVLGATLTQVIYKGLNLLQFQLDQLKLYIGLVLLVALSLDRVRHVLAERRGAQA</sequence>
<dbReference type="GO" id="GO:0005886">
    <property type="term" value="C:plasma membrane"/>
    <property type="evidence" value="ECO:0007669"/>
    <property type="project" value="UniProtKB-SubCell"/>
</dbReference>
<feature type="transmembrane region" description="Helical" evidence="10">
    <location>
        <begin position="35"/>
        <end position="57"/>
    </location>
</feature>
<keyword evidence="2" id="KW-0813">Transport</keyword>
<keyword evidence="6 10" id="KW-1133">Transmembrane helix</keyword>
<feature type="region of interest" description="Disordered" evidence="9">
    <location>
        <begin position="1"/>
        <end position="23"/>
    </location>
</feature>
<keyword evidence="4" id="KW-0997">Cell inner membrane</keyword>
<keyword evidence="7 10" id="KW-0472">Membrane</keyword>
<keyword evidence="3" id="KW-1003">Cell membrane</keyword>
<dbReference type="CDD" id="cd06579">
    <property type="entry name" value="TM_PBP1_transp_AraH_like"/>
    <property type="match status" value="1"/>
</dbReference>
<evidence type="ECO:0000313" key="11">
    <source>
        <dbReference type="EMBL" id="RKR91198.1"/>
    </source>
</evidence>
<dbReference type="GO" id="GO:0022857">
    <property type="term" value="F:transmembrane transporter activity"/>
    <property type="evidence" value="ECO:0007669"/>
    <property type="project" value="InterPro"/>
</dbReference>
<evidence type="ECO:0000256" key="2">
    <source>
        <dbReference type="ARBA" id="ARBA00022448"/>
    </source>
</evidence>
<dbReference type="Pfam" id="PF02653">
    <property type="entry name" value="BPD_transp_2"/>
    <property type="match status" value="1"/>
</dbReference>
<dbReference type="InterPro" id="IPR001851">
    <property type="entry name" value="ABC_transp_permease"/>
</dbReference>
<gene>
    <name evidence="11" type="ORF">BDK92_5590</name>
</gene>
<comment type="caution">
    <text evidence="11">The sequence shown here is derived from an EMBL/GenBank/DDBJ whole genome shotgun (WGS) entry which is preliminary data.</text>
</comment>
<protein>
    <recommendedName>
        <fullName evidence="8">Autoinducer 2 import system permease protein LsrD</fullName>
    </recommendedName>
</protein>